<comment type="caution">
    <text evidence="1">The sequence shown here is derived from an EMBL/GenBank/DDBJ whole genome shotgun (WGS) entry which is preliminary data.</text>
</comment>
<proteinExistence type="predicted"/>
<evidence type="ECO:0000313" key="1">
    <source>
        <dbReference type="EMBL" id="GGJ72824.1"/>
    </source>
</evidence>
<reference evidence="1" key="2">
    <citation type="submission" date="2020-09" db="EMBL/GenBank/DDBJ databases">
        <authorList>
            <person name="Sun Q."/>
            <person name="Ohkuma M."/>
        </authorList>
    </citation>
    <scope>NUCLEOTIDE SEQUENCE</scope>
    <source>
        <strain evidence="1">JCM 3086</strain>
    </source>
</reference>
<sequence length="113" mass="12471">MGLCRIALENAFLEAAWIKHHFSGGPEQELHAAVDDAEKFTKVAALALFGDITRIRDVDKEVKARYGAQAAYLIKQCQRGAHAAGAQITDPRRFVQDVEALAQKVRKPEVSAR</sequence>
<name>A0A917PEE8_9ACTN</name>
<protein>
    <submittedName>
        <fullName evidence="1">Uncharacterized protein</fullName>
    </submittedName>
</protein>
<dbReference type="Proteomes" id="UP000657574">
    <property type="component" value="Unassembled WGS sequence"/>
</dbReference>
<keyword evidence="2" id="KW-1185">Reference proteome</keyword>
<dbReference type="EMBL" id="BMQA01000161">
    <property type="protein sequence ID" value="GGJ72824.1"/>
    <property type="molecule type" value="Genomic_DNA"/>
</dbReference>
<reference evidence="1" key="1">
    <citation type="journal article" date="2014" name="Int. J. Syst. Evol. Microbiol.">
        <title>Complete genome sequence of Corynebacterium casei LMG S-19264T (=DSM 44701T), isolated from a smear-ripened cheese.</title>
        <authorList>
            <consortium name="US DOE Joint Genome Institute (JGI-PGF)"/>
            <person name="Walter F."/>
            <person name="Albersmeier A."/>
            <person name="Kalinowski J."/>
            <person name="Ruckert C."/>
        </authorList>
    </citation>
    <scope>NUCLEOTIDE SEQUENCE</scope>
    <source>
        <strain evidence="1">JCM 3086</strain>
    </source>
</reference>
<accession>A0A917PEE8</accession>
<evidence type="ECO:0000313" key="2">
    <source>
        <dbReference type="Proteomes" id="UP000657574"/>
    </source>
</evidence>
<dbReference type="RefSeq" id="WP_189317845.1">
    <property type="nucleotide sequence ID" value="NZ_BMQA01000161.1"/>
</dbReference>
<organism evidence="1 2">
    <name type="scientific">Streptomyces brasiliensis</name>
    <dbReference type="NCBI Taxonomy" id="1954"/>
    <lineage>
        <taxon>Bacteria</taxon>
        <taxon>Bacillati</taxon>
        <taxon>Actinomycetota</taxon>
        <taxon>Actinomycetes</taxon>
        <taxon>Kitasatosporales</taxon>
        <taxon>Streptomycetaceae</taxon>
        <taxon>Streptomyces</taxon>
    </lineage>
</organism>
<dbReference type="AlphaFoldDB" id="A0A917PEE8"/>
<gene>
    <name evidence="1" type="ORF">GCM10010121_099280</name>
</gene>